<sequence length="148" mass="15791">MKTKDTLFIMVIVGVLSLVGNLIGYKNGIMESIPGMIILVAICVCGVLLTKVIPVKIPSVAYIVLIGSLLTFPGFPFAAVVSDYVKKVSFLSLTTPILAYSGISIGKDLDSFAKIGWKLVLLSCFVFIGTYLSSAIIAQLILKSMGQI</sequence>
<evidence type="ECO:0000313" key="3">
    <source>
        <dbReference type="Proteomes" id="UP001144612"/>
    </source>
</evidence>
<gene>
    <name evidence="2" type="ORF">OW729_01395</name>
</gene>
<dbReference type="Proteomes" id="UP001144612">
    <property type="component" value="Unassembled WGS sequence"/>
</dbReference>
<protein>
    <submittedName>
        <fullName evidence="2">DUF340 domain-containing protein</fullName>
    </submittedName>
</protein>
<name>A0ABT4D4N6_9CLOT</name>
<reference evidence="2" key="1">
    <citation type="submission" date="2022-12" db="EMBL/GenBank/DDBJ databases">
        <title>Clostridium sp. nov., isolated from industrial wastewater.</title>
        <authorList>
            <person name="Jiayan W."/>
        </authorList>
    </citation>
    <scope>NUCLEOTIDE SEQUENCE</scope>
    <source>
        <strain evidence="2">ZC22-4</strain>
    </source>
</reference>
<dbReference type="RefSeq" id="WP_268059608.1">
    <property type="nucleotide sequence ID" value="NZ_JAPQFJ010000001.1"/>
</dbReference>
<keyword evidence="3" id="KW-1185">Reference proteome</keyword>
<feature type="transmembrane region" description="Helical" evidence="1">
    <location>
        <begin position="88"/>
        <end position="107"/>
    </location>
</feature>
<keyword evidence="1" id="KW-1133">Transmembrane helix</keyword>
<accession>A0ABT4D4N6</accession>
<feature type="transmembrane region" description="Helical" evidence="1">
    <location>
        <begin position="60"/>
        <end position="81"/>
    </location>
</feature>
<keyword evidence="1" id="KW-0812">Transmembrane</keyword>
<dbReference type="EMBL" id="JAPQFJ010000001">
    <property type="protein sequence ID" value="MCY6957253.1"/>
    <property type="molecule type" value="Genomic_DNA"/>
</dbReference>
<feature type="transmembrane region" description="Helical" evidence="1">
    <location>
        <begin position="36"/>
        <end position="54"/>
    </location>
</feature>
<keyword evidence="1" id="KW-0472">Membrane</keyword>
<evidence type="ECO:0000313" key="2">
    <source>
        <dbReference type="EMBL" id="MCY6957253.1"/>
    </source>
</evidence>
<feature type="transmembrane region" description="Helical" evidence="1">
    <location>
        <begin position="119"/>
        <end position="142"/>
    </location>
</feature>
<proteinExistence type="predicted"/>
<organism evidence="2 3">
    <name type="scientific">Clostridium brassicae</name>
    <dbReference type="NCBI Taxonomy" id="2999072"/>
    <lineage>
        <taxon>Bacteria</taxon>
        <taxon>Bacillati</taxon>
        <taxon>Bacillota</taxon>
        <taxon>Clostridia</taxon>
        <taxon>Eubacteriales</taxon>
        <taxon>Clostridiaceae</taxon>
        <taxon>Clostridium</taxon>
    </lineage>
</organism>
<comment type="caution">
    <text evidence="2">The sequence shown here is derived from an EMBL/GenBank/DDBJ whole genome shotgun (WGS) entry which is preliminary data.</text>
</comment>
<feature type="transmembrane region" description="Helical" evidence="1">
    <location>
        <begin position="6"/>
        <end position="24"/>
    </location>
</feature>
<evidence type="ECO:0000256" key="1">
    <source>
        <dbReference type="SAM" id="Phobius"/>
    </source>
</evidence>